<comment type="caution">
    <text evidence="1">The sequence shown here is derived from an EMBL/GenBank/DDBJ whole genome shotgun (WGS) entry which is preliminary data.</text>
</comment>
<organism evidence="1 2">
    <name type="scientific">Rubricoccus marinus</name>
    <dbReference type="NCBI Taxonomy" id="716817"/>
    <lineage>
        <taxon>Bacteria</taxon>
        <taxon>Pseudomonadati</taxon>
        <taxon>Rhodothermota</taxon>
        <taxon>Rhodothermia</taxon>
        <taxon>Rhodothermales</taxon>
        <taxon>Rubricoccaceae</taxon>
        <taxon>Rubricoccus</taxon>
    </lineage>
</organism>
<proteinExistence type="predicted"/>
<keyword evidence="2" id="KW-1185">Reference proteome</keyword>
<dbReference type="EMBL" id="MQWB01000001">
    <property type="protein sequence ID" value="OZC02106.1"/>
    <property type="molecule type" value="Genomic_DNA"/>
</dbReference>
<dbReference type="RefSeq" id="WP_094546005.1">
    <property type="nucleotide sequence ID" value="NZ_MQWB01000001.1"/>
</dbReference>
<sequence>MRIPILLVCLLALAACDSTSDSEGVARGQFEATLTGAVDASLRGTAVAQRRSDVGEESLVVITMLEGGFSGRALSLIGDEQSFARSGTVSLGSDEAIALVYTDLRGDTGETLYARGGSVTFTQTSESRIVGTFSAQLSVIDAPTSTAAEVEGSFDAVNLPLP</sequence>
<name>A0A259TWN8_9BACT</name>
<dbReference type="PROSITE" id="PS51257">
    <property type="entry name" value="PROKAR_LIPOPROTEIN"/>
    <property type="match status" value="1"/>
</dbReference>
<dbReference type="InParanoid" id="A0A259TWN8"/>
<reference evidence="1 2" key="1">
    <citation type="submission" date="2016-11" db="EMBL/GenBank/DDBJ databases">
        <title>Study of marine rhodopsin-containing bacteria.</title>
        <authorList>
            <person name="Yoshizawa S."/>
            <person name="Kumagai Y."/>
            <person name="Kogure K."/>
        </authorList>
    </citation>
    <scope>NUCLEOTIDE SEQUENCE [LARGE SCALE GENOMIC DNA]</scope>
    <source>
        <strain evidence="1 2">SG-29</strain>
    </source>
</reference>
<dbReference type="Proteomes" id="UP000216446">
    <property type="component" value="Unassembled WGS sequence"/>
</dbReference>
<dbReference type="AlphaFoldDB" id="A0A259TWN8"/>
<protein>
    <submittedName>
        <fullName evidence="1">Uncharacterized protein</fullName>
    </submittedName>
</protein>
<accession>A0A259TWN8</accession>
<evidence type="ECO:0000313" key="2">
    <source>
        <dbReference type="Proteomes" id="UP000216446"/>
    </source>
</evidence>
<gene>
    <name evidence="1" type="ORF">BSZ36_03370</name>
</gene>
<evidence type="ECO:0000313" key="1">
    <source>
        <dbReference type="EMBL" id="OZC02106.1"/>
    </source>
</evidence>